<protein>
    <submittedName>
        <fullName evidence="1">Uncharacterized protein</fullName>
    </submittedName>
</protein>
<dbReference type="EMBL" id="CABVPX010000002">
    <property type="protein sequence ID" value="VWB14596.1"/>
    <property type="molecule type" value="Genomic_DNA"/>
</dbReference>
<evidence type="ECO:0000313" key="1">
    <source>
        <dbReference type="EMBL" id="VWB14596.1"/>
    </source>
</evidence>
<dbReference type="AlphaFoldDB" id="A0A9Q9SDD9"/>
<comment type="caution">
    <text evidence="1">The sequence shown here is derived from an EMBL/GenBank/DDBJ whole genome shotgun (WGS) entry which is preliminary data.</text>
</comment>
<dbReference type="Proteomes" id="UP000494172">
    <property type="component" value="Unassembled WGS sequence"/>
</dbReference>
<organism evidence="1 2">
    <name type="scientific">Burkholderia arboris</name>
    <dbReference type="NCBI Taxonomy" id="488730"/>
    <lineage>
        <taxon>Bacteria</taxon>
        <taxon>Pseudomonadati</taxon>
        <taxon>Pseudomonadota</taxon>
        <taxon>Betaproteobacteria</taxon>
        <taxon>Burkholderiales</taxon>
        <taxon>Burkholderiaceae</taxon>
        <taxon>Burkholderia</taxon>
        <taxon>Burkholderia cepacia complex</taxon>
    </lineage>
</organism>
<proteinExistence type="predicted"/>
<evidence type="ECO:0000313" key="2">
    <source>
        <dbReference type="Proteomes" id="UP000494172"/>
    </source>
</evidence>
<sequence length="54" mass="6071">MLQPLVPELLAFNEYAAMFHHDTSGGHTRTDVNDGELRHFASAGLRFIQIGKLF</sequence>
<accession>A0A9Q9SDD9</accession>
<reference evidence="1 2" key="1">
    <citation type="submission" date="2019-09" db="EMBL/GenBank/DDBJ databases">
        <authorList>
            <person name="Depoorter E."/>
        </authorList>
    </citation>
    <scope>NUCLEOTIDE SEQUENCE [LARGE SCALE GENOMIC DNA]</scope>
    <source>
        <strain evidence="1">LMG 24066</strain>
    </source>
</reference>
<gene>
    <name evidence="1" type="ORF">BAR24066_00512</name>
</gene>
<name>A0A9Q9SDD9_9BURK</name>
<dbReference type="RefSeq" id="WP_174991408.1">
    <property type="nucleotide sequence ID" value="NZ_CABVPX010000002.1"/>
</dbReference>